<feature type="transmembrane region" description="Helical" evidence="9">
    <location>
        <begin position="1298"/>
        <end position="1317"/>
    </location>
</feature>
<keyword evidence="2 6" id="KW-0645">Protease</keyword>
<evidence type="ECO:0000256" key="3">
    <source>
        <dbReference type="ARBA" id="ARBA00022801"/>
    </source>
</evidence>
<dbReference type="InterPro" id="IPR022398">
    <property type="entry name" value="Peptidase_S8_His-AS"/>
</dbReference>
<organism evidence="13 14">
    <name type="scientific">Eggerthella guodeyinii</name>
    <dbReference type="NCBI Taxonomy" id="2690837"/>
    <lineage>
        <taxon>Bacteria</taxon>
        <taxon>Bacillati</taxon>
        <taxon>Actinomycetota</taxon>
        <taxon>Coriobacteriia</taxon>
        <taxon>Eggerthellales</taxon>
        <taxon>Eggerthellaceae</taxon>
        <taxon>Eggerthella</taxon>
    </lineage>
</organism>
<keyword evidence="9" id="KW-0472">Membrane</keyword>
<evidence type="ECO:0000256" key="9">
    <source>
        <dbReference type="SAM" id="Phobius"/>
    </source>
</evidence>
<dbReference type="Proteomes" id="UP000478463">
    <property type="component" value="Chromosome"/>
</dbReference>
<evidence type="ECO:0000256" key="7">
    <source>
        <dbReference type="RuleBase" id="RU003355"/>
    </source>
</evidence>
<feature type="domain" description="Peptidase S8/S53" evidence="11">
    <location>
        <begin position="662"/>
        <end position="714"/>
    </location>
</feature>
<keyword evidence="10" id="KW-0732">Signal</keyword>
<dbReference type="EMBL" id="CP063310">
    <property type="protein sequence ID" value="QOS67672.1"/>
    <property type="molecule type" value="Genomic_DNA"/>
</dbReference>
<keyword evidence="4 6" id="KW-0720">Serine protease</keyword>
<feature type="chain" id="PRO_5039261267" evidence="10">
    <location>
        <begin position="33"/>
        <end position="1321"/>
    </location>
</feature>
<evidence type="ECO:0000256" key="5">
    <source>
        <dbReference type="PIRSR" id="PIRSR615500-1"/>
    </source>
</evidence>
<feature type="active site" description="Charge relay system" evidence="5 6">
    <location>
        <position position="254"/>
    </location>
</feature>
<evidence type="ECO:0000256" key="4">
    <source>
        <dbReference type="ARBA" id="ARBA00022825"/>
    </source>
</evidence>
<dbReference type="PANTHER" id="PTHR43806:SF11">
    <property type="entry name" value="CEREVISIN-RELATED"/>
    <property type="match status" value="1"/>
</dbReference>
<dbReference type="PROSITE" id="PS51892">
    <property type="entry name" value="SUBTILASE"/>
    <property type="match status" value="1"/>
</dbReference>
<keyword evidence="9" id="KW-1133">Transmembrane helix</keyword>
<evidence type="ECO:0000256" key="10">
    <source>
        <dbReference type="SAM" id="SignalP"/>
    </source>
</evidence>
<accession>A0A6L7IQB8</accession>
<dbReference type="InterPro" id="IPR036852">
    <property type="entry name" value="Peptidase_S8/S53_dom_sf"/>
</dbReference>
<proteinExistence type="inferred from homology"/>
<dbReference type="PROSITE" id="PS00136">
    <property type="entry name" value="SUBTILASE_ASP"/>
    <property type="match status" value="1"/>
</dbReference>
<dbReference type="InterPro" id="IPR023828">
    <property type="entry name" value="Peptidase_S8_Ser-AS"/>
</dbReference>
<feature type="domain" description="Bacterial repeat" evidence="12">
    <location>
        <begin position="1202"/>
        <end position="1256"/>
    </location>
</feature>
<dbReference type="InterPro" id="IPR015500">
    <property type="entry name" value="Peptidase_S8_subtilisin-rel"/>
</dbReference>
<evidence type="ECO:0000313" key="13">
    <source>
        <dbReference type="EMBL" id="QOS67672.1"/>
    </source>
</evidence>
<feature type="signal peptide" evidence="10">
    <location>
        <begin position="1"/>
        <end position="32"/>
    </location>
</feature>
<dbReference type="SUPFAM" id="SSF50965">
    <property type="entry name" value="Galactose oxidase, central domain"/>
    <property type="match status" value="1"/>
</dbReference>
<evidence type="ECO:0000256" key="8">
    <source>
        <dbReference type="SAM" id="MobiDB-lite"/>
    </source>
</evidence>
<dbReference type="InterPro" id="IPR050131">
    <property type="entry name" value="Peptidase_S8_subtilisin-like"/>
</dbReference>
<keyword evidence="3 6" id="KW-0378">Hydrolase</keyword>
<dbReference type="InterPro" id="IPR015915">
    <property type="entry name" value="Kelch-typ_b-propeller"/>
</dbReference>
<dbReference type="GO" id="GO:0004252">
    <property type="term" value="F:serine-type endopeptidase activity"/>
    <property type="evidence" value="ECO:0007669"/>
    <property type="project" value="UniProtKB-UniRule"/>
</dbReference>
<dbReference type="Pfam" id="PF18998">
    <property type="entry name" value="Flg_new_2"/>
    <property type="match status" value="1"/>
</dbReference>
<dbReference type="InterPro" id="IPR000209">
    <property type="entry name" value="Peptidase_S8/S53_dom"/>
</dbReference>
<dbReference type="PANTHER" id="PTHR43806">
    <property type="entry name" value="PEPTIDASE S8"/>
    <property type="match status" value="1"/>
</dbReference>
<feature type="domain" description="Peptidase S8/S53" evidence="11">
    <location>
        <begin position="247"/>
        <end position="464"/>
    </location>
</feature>
<dbReference type="PROSITE" id="PS00138">
    <property type="entry name" value="SUBTILASE_SER"/>
    <property type="match status" value="1"/>
</dbReference>
<dbReference type="Gene3D" id="3.40.50.200">
    <property type="entry name" value="Peptidase S8/S53 domain"/>
    <property type="match status" value="2"/>
</dbReference>
<dbReference type="RefSeq" id="WP_160941165.1">
    <property type="nucleotide sequence ID" value="NZ_CP063310.1"/>
</dbReference>
<evidence type="ECO:0000256" key="1">
    <source>
        <dbReference type="ARBA" id="ARBA00011073"/>
    </source>
</evidence>
<protein>
    <submittedName>
        <fullName evidence="13">S8 family serine peptidase</fullName>
    </submittedName>
</protein>
<feature type="active site" description="Charge relay system" evidence="5 6">
    <location>
        <position position="683"/>
    </location>
</feature>
<comment type="similarity">
    <text evidence="1 6 7">Belongs to the peptidase S8 family.</text>
</comment>
<evidence type="ECO:0000313" key="14">
    <source>
        <dbReference type="Proteomes" id="UP000478463"/>
    </source>
</evidence>
<name>A0A6L7IQB8_9ACTN</name>
<dbReference type="Pfam" id="PF00082">
    <property type="entry name" value="Peptidase_S8"/>
    <property type="match status" value="2"/>
</dbReference>
<gene>
    <name evidence="13" type="ORF">GS424_014345</name>
</gene>
<dbReference type="PROSITE" id="PS00137">
    <property type="entry name" value="SUBTILASE_HIS"/>
    <property type="match status" value="1"/>
</dbReference>
<feature type="active site" description="Charge relay system" evidence="5 6">
    <location>
        <position position="307"/>
    </location>
</feature>
<dbReference type="GO" id="GO:0006508">
    <property type="term" value="P:proteolysis"/>
    <property type="evidence" value="ECO:0007669"/>
    <property type="project" value="UniProtKB-KW"/>
</dbReference>
<dbReference type="SUPFAM" id="SSF52743">
    <property type="entry name" value="Subtilisin-like"/>
    <property type="match status" value="1"/>
</dbReference>
<dbReference type="Gene3D" id="2.120.10.80">
    <property type="entry name" value="Kelch-type beta propeller"/>
    <property type="match status" value="1"/>
</dbReference>
<evidence type="ECO:0000256" key="2">
    <source>
        <dbReference type="ARBA" id="ARBA00022670"/>
    </source>
</evidence>
<sequence length="1321" mass="135307">MHIRPARLLFDRFAAALCALALALGLVPLAPAAAVAEERDDAPVAASVEELLGAGAYLEGEALVVYRSDDASARSRSLDAADPLAAAGFSVGESWDFAGADGASGANALALDEDAPQDDAAVVARVTKPGADTAALLEELQAMDGVLAAAPNYVHESVGAVEPAERGTGPASDSLFAPAGEAEVSEQPIVGGTGVLSANGSTPTATNDPLSALQWSLNNELTSDSGIAANSDVDFSSVYTRAIAGEENIVAVLDSGVDYNNEDLREAMWENPGDLPGVSGRAGTHGFDFVDGDDEPLPESDSLEESHGTHCAGVIAATGNNDTGVAGVSPNTKIMAFRTNGASTGGNVNDGAILSSYEFLLHAKLAGENVVAASNSWGGVISPVTEYAMNQAGRAGVLTVFAAGNDDADVGSIADGRITYGLSDSPYILSVAASSPLGTYATYTNYNETIVDVTAPGSTILSTVAEGAQTYLPAVAKLQDNADGTPGTRSLYYHNMVDFSQVDSGADILLYGEEGKPAADQNRLAVTTGAGLDGRQALKLMVNDMTSSESVTITWRIDNPFKNMTWEQAEKVCVSALPGVSVGDGIADDSVWALPLLLTDDGYALTNAAYSGGSQDNQSLASAHLQDQEAFESIKDQDTLRVGVDLSLSPDASTKNSVSLTVTDFGMGYASSDQAYDYMSGTSMACPLVAGAVGLLASLYPDETALDLRGRIVGGTKASNLASDPVKQTASDGTLDLAVAADDAVHPNTWGAHEGEDASGGAALVLEGYGLAATTQLSIDGAAVDAAAWSVDADGSELVVRDAGLLDGARHVVEVEDGTAAHKAAYSFPKTDRRLSFERVVDLPDPEIPGEVGFDSGMLIAAADRLFCIDSKGRYLYAYDPESADGWTACASPSDAGFDLSYFRANSAAAYADGKLYMTVFHDEETDDPENPYTLFMGVVTYDIATDTWDGEVLDFIQSAPGAAGRHFPSPSLASLKGCIYFSIGSGEDRTIMQYDPATGEGASIDFEEADPQGSFGTLASGRTAPLAAVGDELRFVGFVPEGDGYAMTLGTFDGETFGVLEPGADAPRFGADELDALEGYARQASAATGDEIVFAGASADGLGDAYAVDAATGAWRALDAKAPGDGSAAVPTACFYRGTYYVLAASASADGTPTTSLYRLPDEAALAPNDHVASAQATEGGTVDVRYGAVSAARVAASSQVEHVALGDTVTWIATPDEGYAFSGWYGTDGSLISEDASYRQPVTADVALSARFVATSGPAPAPDPAPGDGLDPKPLPSTVAKPLAPTGDGLGAARTLAAATAAAGLAAALGALARIRKTS</sequence>
<dbReference type="InterPro" id="IPR044060">
    <property type="entry name" value="Bacterial_rp_domain"/>
</dbReference>
<dbReference type="InterPro" id="IPR023827">
    <property type="entry name" value="Peptidase_S8_Asp-AS"/>
</dbReference>
<evidence type="ECO:0000259" key="12">
    <source>
        <dbReference type="Pfam" id="PF18998"/>
    </source>
</evidence>
<evidence type="ECO:0000259" key="11">
    <source>
        <dbReference type="Pfam" id="PF00082"/>
    </source>
</evidence>
<dbReference type="PRINTS" id="PR00723">
    <property type="entry name" value="SUBTILISIN"/>
</dbReference>
<keyword evidence="9" id="KW-0812">Transmembrane</keyword>
<dbReference type="InterPro" id="IPR011043">
    <property type="entry name" value="Gal_Oxase/kelch_b-propeller"/>
</dbReference>
<reference evidence="13 14" key="1">
    <citation type="submission" date="2020-10" db="EMBL/GenBank/DDBJ databases">
        <title>Eggerthella sp. nov., isolated from human feces.</title>
        <authorList>
            <person name="Yajun G."/>
        </authorList>
    </citation>
    <scope>NUCLEOTIDE SEQUENCE [LARGE SCALE GENOMIC DNA]</scope>
    <source>
        <strain evidence="13 14">HF-1101</strain>
    </source>
</reference>
<feature type="region of interest" description="Disordered" evidence="8">
    <location>
        <begin position="1257"/>
        <end position="1285"/>
    </location>
</feature>
<evidence type="ECO:0000256" key="6">
    <source>
        <dbReference type="PROSITE-ProRule" id="PRU01240"/>
    </source>
</evidence>
<dbReference type="KEGG" id="egd:GS424_014345"/>